<dbReference type="Proteomes" id="UP000479000">
    <property type="component" value="Unassembled WGS sequence"/>
</dbReference>
<accession>A0A6H5HM21</accession>
<name>A0A6H5HM21_9HEMI</name>
<feature type="non-terminal residue" evidence="1">
    <location>
        <position position="109"/>
    </location>
</feature>
<proteinExistence type="predicted"/>
<evidence type="ECO:0000313" key="1">
    <source>
        <dbReference type="EMBL" id="CAB0019211.1"/>
    </source>
</evidence>
<gene>
    <name evidence="1" type="ORF">NTEN_LOCUS22923</name>
</gene>
<keyword evidence="2" id="KW-1185">Reference proteome</keyword>
<organism evidence="1 2">
    <name type="scientific">Nesidiocoris tenuis</name>
    <dbReference type="NCBI Taxonomy" id="355587"/>
    <lineage>
        <taxon>Eukaryota</taxon>
        <taxon>Metazoa</taxon>
        <taxon>Ecdysozoa</taxon>
        <taxon>Arthropoda</taxon>
        <taxon>Hexapoda</taxon>
        <taxon>Insecta</taxon>
        <taxon>Pterygota</taxon>
        <taxon>Neoptera</taxon>
        <taxon>Paraneoptera</taxon>
        <taxon>Hemiptera</taxon>
        <taxon>Heteroptera</taxon>
        <taxon>Panheteroptera</taxon>
        <taxon>Cimicomorpha</taxon>
        <taxon>Miridae</taxon>
        <taxon>Dicyphina</taxon>
        <taxon>Nesidiocoris</taxon>
    </lineage>
</organism>
<reference evidence="1 2" key="1">
    <citation type="submission" date="2020-02" db="EMBL/GenBank/DDBJ databases">
        <authorList>
            <person name="Ferguson B K."/>
        </authorList>
    </citation>
    <scope>NUCLEOTIDE SEQUENCE [LARGE SCALE GENOMIC DNA]</scope>
</reference>
<dbReference type="EMBL" id="CADCXU010033896">
    <property type="protein sequence ID" value="CAB0019211.1"/>
    <property type="molecule type" value="Genomic_DNA"/>
</dbReference>
<protein>
    <submittedName>
        <fullName evidence="1">Uncharacterized protein</fullName>
    </submittedName>
</protein>
<dbReference type="AlphaFoldDB" id="A0A6H5HM21"/>
<sequence>MSETRYANFGTPQNRITSSCRNIKNIHAFCKINKTPTEIIGMIRTLYPIKKSSIRKASRTVGKACLDLTLPSATGIVQPQGTLRYSDTCYQLSTPLPTTSFLFTPFFDG</sequence>
<evidence type="ECO:0000313" key="2">
    <source>
        <dbReference type="Proteomes" id="UP000479000"/>
    </source>
</evidence>